<comment type="caution">
    <text evidence="1">The sequence shown here is derived from an EMBL/GenBank/DDBJ whole genome shotgun (WGS) entry which is preliminary data.</text>
</comment>
<gene>
    <name evidence="1" type="ORF">LSAT_V11C300132560</name>
</gene>
<evidence type="ECO:0000313" key="1">
    <source>
        <dbReference type="EMBL" id="KAJ0217918.1"/>
    </source>
</evidence>
<dbReference type="AlphaFoldDB" id="A0A9R1W5R1"/>
<evidence type="ECO:0000313" key="2">
    <source>
        <dbReference type="Proteomes" id="UP000235145"/>
    </source>
</evidence>
<sequence>MSIDISHILVGSTKYLFKYINKGQDRITASIVDSTKKKKKHNENNDHDEIYDIDYRKCLLKYYHFTSNTNVQVVVFNPYQYLTKVVSKPTVTALNFWHGWNVTSKMQMHGSYHMFNS</sequence>
<dbReference type="Proteomes" id="UP000235145">
    <property type="component" value="Unassembled WGS sequence"/>
</dbReference>
<dbReference type="EMBL" id="NBSK02000003">
    <property type="protein sequence ID" value="KAJ0217918.1"/>
    <property type="molecule type" value="Genomic_DNA"/>
</dbReference>
<protein>
    <submittedName>
        <fullName evidence="1">Uncharacterized protein</fullName>
    </submittedName>
</protein>
<keyword evidence="2" id="KW-1185">Reference proteome</keyword>
<accession>A0A9R1W5R1</accession>
<proteinExistence type="predicted"/>
<organism evidence="1 2">
    <name type="scientific">Lactuca sativa</name>
    <name type="common">Garden lettuce</name>
    <dbReference type="NCBI Taxonomy" id="4236"/>
    <lineage>
        <taxon>Eukaryota</taxon>
        <taxon>Viridiplantae</taxon>
        <taxon>Streptophyta</taxon>
        <taxon>Embryophyta</taxon>
        <taxon>Tracheophyta</taxon>
        <taxon>Spermatophyta</taxon>
        <taxon>Magnoliopsida</taxon>
        <taxon>eudicotyledons</taxon>
        <taxon>Gunneridae</taxon>
        <taxon>Pentapetalae</taxon>
        <taxon>asterids</taxon>
        <taxon>campanulids</taxon>
        <taxon>Asterales</taxon>
        <taxon>Asteraceae</taxon>
        <taxon>Cichorioideae</taxon>
        <taxon>Cichorieae</taxon>
        <taxon>Lactucinae</taxon>
        <taxon>Lactuca</taxon>
    </lineage>
</organism>
<name>A0A9R1W5R1_LACSA</name>
<reference evidence="1 2" key="1">
    <citation type="journal article" date="2017" name="Nat. Commun.">
        <title>Genome assembly with in vitro proximity ligation data and whole-genome triplication in lettuce.</title>
        <authorList>
            <person name="Reyes-Chin-Wo S."/>
            <person name="Wang Z."/>
            <person name="Yang X."/>
            <person name="Kozik A."/>
            <person name="Arikit S."/>
            <person name="Song C."/>
            <person name="Xia L."/>
            <person name="Froenicke L."/>
            <person name="Lavelle D.O."/>
            <person name="Truco M.J."/>
            <person name="Xia R."/>
            <person name="Zhu S."/>
            <person name="Xu C."/>
            <person name="Xu H."/>
            <person name="Xu X."/>
            <person name="Cox K."/>
            <person name="Korf I."/>
            <person name="Meyers B.C."/>
            <person name="Michelmore R.W."/>
        </authorList>
    </citation>
    <scope>NUCLEOTIDE SEQUENCE [LARGE SCALE GENOMIC DNA]</scope>
    <source>
        <strain evidence="2">cv. Salinas</strain>
        <tissue evidence="1">Seedlings</tissue>
    </source>
</reference>